<organism evidence="2 3">
    <name type="scientific">Cephus cinctus</name>
    <name type="common">Wheat stem sawfly</name>
    <dbReference type="NCBI Taxonomy" id="211228"/>
    <lineage>
        <taxon>Eukaryota</taxon>
        <taxon>Metazoa</taxon>
        <taxon>Ecdysozoa</taxon>
        <taxon>Arthropoda</taxon>
        <taxon>Hexapoda</taxon>
        <taxon>Insecta</taxon>
        <taxon>Pterygota</taxon>
        <taxon>Neoptera</taxon>
        <taxon>Endopterygota</taxon>
        <taxon>Hymenoptera</taxon>
        <taxon>Cephoidea</taxon>
        <taxon>Cephidae</taxon>
        <taxon>Cephus</taxon>
    </lineage>
</organism>
<feature type="compositionally biased region" description="Polar residues" evidence="1">
    <location>
        <begin position="1"/>
        <end position="16"/>
    </location>
</feature>
<feature type="compositionally biased region" description="Basic and acidic residues" evidence="1">
    <location>
        <begin position="945"/>
        <end position="957"/>
    </location>
</feature>
<feature type="compositionally biased region" description="Polar residues" evidence="1">
    <location>
        <begin position="188"/>
        <end position="202"/>
    </location>
</feature>
<dbReference type="AlphaFoldDB" id="A0AAJ7FIK7"/>
<feature type="compositionally biased region" description="Basic residues" evidence="1">
    <location>
        <begin position="959"/>
        <end position="968"/>
    </location>
</feature>
<sequence>MTSSKVKSSKLQNDEINLSKAKAKKSCSGYVVTESDDKNEKIHNRPRTAGTQNLSKIQVIESNLNTILRIPKLEEMEREINLQSSTMLNSTEVRKIEEKLESFSGLQKVKELKVPKLGTVSLYPSFNKAMSIESLDEVYKCSNENKKSLEFPKITDALIYPENAARLNKPENRPEEGKDLLKVPKLSGASSYSSFNKLSSGDSVDKEDEERTPTKDLERGYERTTKRSQNFLKVPKFSTLSSYPSFSSLVTDSLDNEDNSVFSSQAPSITATSNEFKIPKVKSEKKTDKVESNKLPNSIESKKKYSLKHSVKYAYRALKFLTPNKNLNFTSKTYDSLEKSTSSSTRSSSSSDISESKNKSVCRKKRLSDSSLNFETVCSKLQEKASTHLDDGFLVSHSKFLERTESVTIPTTTRTTSGSSTKFDEPILVNDFSKTLKKIPEIRMFPRKNKDRCLACLYKTFEEPIKVKEELPVTVLKSILEKPKLKISHSESSSISLPDLDTISKLESECEEGKSFDQSKGIDASHLSSPAQSVLSRYMTEVTKSPLRMSENHFQQTVSQSISPQASQILKPTSKSLSVSSEHSKASSISGQSSESDDTQIPTDQKLSSYKYFVPCHAPLNLRPSLEPLKALKFKKPMSMHSRSASVVKAADGSDLEESTDDSFDVKQETIRNFTMKDPSKIIDGSEEEDSIVSMRRSTENLENFPKGTKSFETMETNNELTDSRTMDAVEDEVEMRNKNSLEKSKILMKMKSVSGDISKLKSFDDTRLYKSMDDKKSHKLMQSQSTMNLKLNSAKSEKESDTRTSCNDSNILSESKSKFKKPANEKLSLILSNDLIKRLEKSISDNDTALEILKILTTEYLEKIADDKKWSISKRIEKSNIIATNLLKLLVESKQYLHPDKFPSNLEFSSKQPLLCNSRQLKRNLPPKSYNLVAPILGLEKEYHKKSTTERKESQKSKLSKTHSIRRKSSETSFDLIVYPPSSRRSDLSDSSEKAAFQQQLNPYALFLKKSRRKAVTWRPLKEIDLKGYDPEATLNMRATRITNKICEDFCQWLRGLGGTNEGIDEEVLKDMFQIDFMADACRTVQVMIKEMPMVPTAVALTRNTPDAGELVLTRKHLIRDAKAERKSKKTIGFGTSLPKELKIIPPKNQVEAKWLQCENVPKDLETMSAVWKGITHLDSVKGFTHWMKNHHNTPLPKILKSASSTFPSETRQSQDHGFAHMELNLDQIKSLKVVDIDTENSYV</sequence>
<feature type="region of interest" description="Disordered" evidence="1">
    <location>
        <begin position="945"/>
        <end position="968"/>
    </location>
</feature>
<keyword evidence="2" id="KW-1185">Reference proteome</keyword>
<dbReference type="RefSeq" id="XP_015593566.2">
    <property type="nucleotide sequence ID" value="XM_015738080.2"/>
</dbReference>
<evidence type="ECO:0000313" key="3">
    <source>
        <dbReference type="RefSeq" id="XP_015593566.2"/>
    </source>
</evidence>
<reference evidence="3" key="1">
    <citation type="submission" date="2025-08" db="UniProtKB">
        <authorList>
            <consortium name="RefSeq"/>
        </authorList>
    </citation>
    <scope>IDENTIFICATION</scope>
</reference>
<feature type="region of interest" description="Disordered" evidence="1">
    <location>
        <begin position="1"/>
        <end position="50"/>
    </location>
</feature>
<feature type="compositionally biased region" description="Basic and acidic residues" evidence="1">
    <location>
        <begin position="168"/>
        <end position="182"/>
    </location>
</feature>
<accession>A0AAJ7FIK7</accession>
<protein>
    <submittedName>
        <fullName evidence="3">Uncharacterized protein LOC107266974 isoform X1</fullName>
    </submittedName>
</protein>
<proteinExistence type="predicted"/>
<feature type="compositionally biased region" description="Polar residues" evidence="1">
    <location>
        <begin position="781"/>
        <end position="795"/>
    </location>
</feature>
<feature type="compositionally biased region" description="Basic and acidic residues" evidence="1">
    <location>
        <begin position="209"/>
        <end position="225"/>
    </location>
</feature>
<feature type="compositionally biased region" description="Low complexity" evidence="1">
    <location>
        <begin position="574"/>
        <end position="594"/>
    </location>
</feature>
<dbReference type="Proteomes" id="UP000694920">
    <property type="component" value="Unplaced"/>
</dbReference>
<evidence type="ECO:0000313" key="2">
    <source>
        <dbReference type="Proteomes" id="UP000694920"/>
    </source>
</evidence>
<feature type="region of interest" description="Disordered" evidence="1">
    <location>
        <begin position="775"/>
        <end position="810"/>
    </location>
</feature>
<gene>
    <name evidence="3" type="primary">LOC107266974</name>
</gene>
<evidence type="ECO:0000256" key="1">
    <source>
        <dbReference type="SAM" id="MobiDB-lite"/>
    </source>
</evidence>
<feature type="region of interest" description="Disordered" evidence="1">
    <location>
        <begin position="165"/>
        <end position="228"/>
    </location>
</feature>
<name>A0AAJ7FIK7_CEPCN</name>
<dbReference type="GeneID" id="107266974"/>
<feature type="compositionally biased region" description="Polar residues" evidence="1">
    <location>
        <begin position="553"/>
        <end position="573"/>
    </location>
</feature>
<feature type="region of interest" description="Disordered" evidence="1">
    <location>
        <begin position="553"/>
        <end position="602"/>
    </location>
</feature>
<dbReference type="KEGG" id="ccin:107266974"/>